<dbReference type="Pfam" id="PF13692">
    <property type="entry name" value="Glyco_trans_1_4"/>
    <property type="match status" value="1"/>
</dbReference>
<gene>
    <name evidence="1" type="ORF">H7K45_13170</name>
</gene>
<name>A0A9X3C1M7_9MYCO</name>
<dbReference type="SUPFAM" id="SSF53756">
    <property type="entry name" value="UDP-Glycosyltransferase/glycogen phosphorylase"/>
    <property type="match status" value="1"/>
</dbReference>
<dbReference type="PANTHER" id="PTHR12526">
    <property type="entry name" value="GLYCOSYLTRANSFERASE"/>
    <property type="match status" value="1"/>
</dbReference>
<dbReference type="EMBL" id="JACKVK010000008">
    <property type="protein sequence ID" value="MCV7421493.1"/>
    <property type="molecule type" value="Genomic_DNA"/>
</dbReference>
<evidence type="ECO:0000313" key="2">
    <source>
        <dbReference type="Proteomes" id="UP001141629"/>
    </source>
</evidence>
<keyword evidence="2" id="KW-1185">Reference proteome</keyword>
<proteinExistence type="predicted"/>
<dbReference type="RefSeq" id="WP_263996261.1">
    <property type="nucleotide sequence ID" value="NZ_JACKVK010000008.1"/>
</dbReference>
<sequence>MQNSGQSTRTKISVCVFIPDFDYGGAQKQCILLLNELQRRDDVAVTLIRFRKGAQDHLLKTEGLRNEFVDVRSNFDVRAILAVGRLVSASHADIIMSWVRVCDVYSYFVRLGHPRLKWVLTQRNSSHPNNLIFRVRDFLGRRADAIAANSQGGVDWWREKNALGSVHLVDNIAAPPLARSSDRVPRSVLYVGRLEAQKNVLTMIEALLRVVQAQPDVTIWICGDGALRAEMEAIVEGAQVAKNVSFLGFRPNPGEWMAKSTTVVSLSNHEGMPNVLMEAVQAGCRIVASAIAEHTNFLGSDYPFLVRNHHDADAAAQSILDALEADVSPNELDHARGHLARMAPPAVAANYMDIFRDVTARGAAEARGI</sequence>
<protein>
    <submittedName>
        <fullName evidence="1">Glycosyltransferase</fullName>
    </submittedName>
</protein>
<organism evidence="1 2">
    <name type="scientific">Mycobacterium yunnanensis</name>
    <dbReference type="NCBI Taxonomy" id="368477"/>
    <lineage>
        <taxon>Bacteria</taxon>
        <taxon>Bacillati</taxon>
        <taxon>Actinomycetota</taxon>
        <taxon>Actinomycetes</taxon>
        <taxon>Mycobacteriales</taxon>
        <taxon>Mycobacteriaceae</taxon>
        <taxon>Mycobacterium</taxon>
    </lineage>
</organism>
<comment type="caution">
    <text evidence="1">The sequence shown here is derived from an EMBL/GenBank/DDBJ whole genome shotgun (WGS) entry which is preliminary data.</text>
</comment>
<dbReference type="Gene3D" id="3.40.50.2000">
    <property type="entry name" value="Glycogen Phosphorylase B"/>
    <property type="match status" value="2"/>
</dbReference>
<dbReference type="Proteomes" id="UP001141629">
    <property type="component" value="Unassembled WGS sequence"/>
</dbReference>
<dbReference type="AlphaFoldDB" id="A0A9X3C1M7"/>
<reference evidence="1" key="2">
    <citation type="journal article" date="2022" name="BMC Genomics">
        <title>Comparative genome analysis of mycobacteria focusing on tRNA and non-coding RNA.</title>
        <authorList>
            <person name="Behra P.R.K."/>
            <person name="Pettersson B.M.F."/>
            <person name="Ramesh M."/>
            <person name="Das S."/>
            <person name="Dasgupta S."/>
            <person name="Kirsebom L.A."/>
        </authorList>
    </citation>
    <scope>NUCLEOTIDE SEQUENCE</scope>
    <source>
        <strain evidence="1">DSM 44838</strain>
    </source>
</reference>
<reference evidence="1" key="1">
    <citation type="submission" date="2020-07" db="EMBL/GenBank/DDBJ databases">
        <authorList>
            <person name="Pettersson B.M.F."/>
            <person name="Behra P.R.K."/>
            <person name="Ramesh M."/>
            <person name="Das S."/>
            <person name="Dasgupta S."/>
            <person name="Kirsebom L.A."/>
        </authorList>
    </citation>
    <scope>NUCLEOTIDE SEQUENCE</scope>
    <source>
        <strain evidence="1">DSM 44838</strain>
    </source>
</reference>
<accession>A0A9X3C1M7</accession>
<evidence type="ECO:0000313" key="1">
    <source>
        <dbReference type="EMBL" id="MCV7421493.1"/>
    </source>
</evidence>